<keyword evidence="3" id="KW-1185">Reference proteome</keyword>
<sequence length="71" mass="7863">MTRYELLPLNMMLETAIAHYGPRRVLLAALGGFFAPAKRAPQDASQLGDHLRRDVGLPPAEPSSHYLGHLR</sequence>
<comment type="caution">
    <text evidence="2">The sequence shown here is derived from an EMBL/GenBank/DDBJ whole genome shotgun (WGS) entry which is preliminary data.</text>
</comment>
<evidence type="ECO:0000256" key="1">
    <source>
        <dbReference type="SAM" id="MobiDB-lite"/>
    </source>
</evidence>
<name>A0A0J9E5B9_9RHOB</name>
<proteinExistence type="predicted"/>
<gene>
    <name evidence="2" type="ORF">AIOL_002938</name>
</gene>
<dbReference type="RefSeq" id="WP_152912539.1">
    <property type="nucleotide sequence ID" value="NZ_LFTY01000002.1"/>
</dbReference>
<dbReference type="OrthoDB" id="7691515at2"/>
<evidence type="ECO:0000313" key="2">
    <source>
        <dbReference type="EMBL" id="KMW57970.1"/>
    </source>
</evidence>
<protein>
    <submittedName>
        <fullName evidence="2">Uncharacterized protein</fullName>
    </submittedName>
</protein>
<dbReference type="AlphaFoldDB" id="A0A0J9E5B9"/>
<accession>A0A0J9E5B9</accession>
<reference evidence="2 3" key="1">
    <citation type="submission" date="2015-06" db="EMBL/GenBank/DDBJ databases">
        <title>Draft genome sequence of an Alphaproteobacteria species associated to the Mediterranean sponge Oscarella lobularis.</title>
        <authorList>
            <person name="Jourda C."/>
            <person name="Santini S."/>
            <person name="Claverie J.-M."/>
        </authorList>
    </citation>
    <scope>NUCLEOTIDE SEQUENCE [LARGE SCALE GENOMIC DNA]</scope>
    <source>
        <strain evidence="2">IGS</strain>
    </source>
</reference>
<organism evidence="2 3">
    <name type="scientific">Candidatus Rhodobacter oscarellae</name>
    <dbReference type="NCBI Taxonomy" id="1675527"/>
    <lineage>
        <taxon>Bacteria</taxon>
        <taxon>Pseudomonadati</taxon>
        <taxon>Pseudomonadota</taxon>
        <taxon>Alphaproteobacteria</taxon>
        <taxon>Rhodobacterales</taxon>
        <taxon>Rhodobacter group</taxon>
        <taxon>Rhodobacter</taxon>
    </lineage>
</organism>
<evidence type="ECO:0000313" key="3">
    <source>
        <dbReference type="Proteomes" id="UP000037178"/>
    </source>
</evidence>
<dbReference type="PATRIC" id="fig|1675527.3.peg.3075"/>
<feature type="region of interest" description="Disordered" evidence="1">
    <location>
        <begin position="44"/>
        <end position="71"/>
    </location>
</feature>
<dbReference type="EMBL" id="LFTY01000002">
    <property type="protein sequence ID" value="KMW57970.1"/>
    <property type="molecule type" value="Genomic_DNA"/>
</dbReference>
<dbReference type="Proteomes" id="UP000037178">
    <property type="component" value="Unassembled WGS sequence"/>
</dbReference>